<comment type="subcellular location">
    <subcellularLocation>
        <location evidence="1 7">Cell membrane</location>
        <topology evidence="1 7">Multi-pass membrane protein</topology>
    </subcellularLocation>
</comment>
<feature type="domain" description="ABC transmembrane type-1" evidence="8">
    <location>
        <begin position="94"/>
        <end position="291"/>
    </location>
</feature>
<reference evidence="9" key="1">
    <citation type="submission" date="2015-10" db="EMBL/GenBank/DDBJ databases">
        <title>Comparative analysis of sym-gene organization in Rhizobium leguminosarum bv. viciae strains, isolated from different host plants and demonstrating clear differences in symbiotic specificity.</title>
        <authorList>
            <person name="Chirak E.R."/>
            <person name="Kimeklis A.K."/>
            <person name="Andronov E.E."/>
        </authorList>
    </citation>
    <scope>NUCLEOTIDE SEQUENCE</scope>
    <source>
        <strain evidence="9">Vaf12</strain>
    </source>
</reference>
<accession>A0A0U3JAS4</accession>
<feature type="transmembrane region" description="Helical" evidence="7">
    <location>
        <begin position="12"/>
        <end position="31"/>
    </location>
</feature>
<evidence type="ECO:0000256" key="7">
    <source>
        <dbReference type="RuleBase" id="RU363032"/>
    </source>
</evidence>
<evidence type="ECO:0000256" key="2">
    <source>
        <dbReference type="ARBA" id="ARBA00022448"/>
    </source>
</evidence>
<evidence type="ECO:0000256" key="4">
    <source>
        <dbReference type="ARBA" id="ARBA00022692"/>
    </source>
</evidence>
<evidence type="ECO:0000256" key="5">
    <source>
        <dbReference type="ARBA" id="ARBA00022989"/>
    </source>
</evidence>
<evidence type="ECO:0000256" key="6">
    <source>
        <dbReference type="ARBA" id="ARBA00023136"/>
    </source>
</evidence>
<evidence type="ECO:0000256" key="3">
    <source>
        <dbReference type="ARBA" id="ARBA00022475"/>
    </source>
</evidence>
<dbReference type="PANTHER" id="PTHR43163:SF6">
    <property type="entry name" value="DIPEPTIDE TRANSPORT SYSTEM PERMEASE PROTEIN DPPB-RELATED"/>
    <property type="match status" value="1"/>
</dbReference>
<dbReference type="GO" id="GO:0071916">
    <property type="term" value="F:dipeptide transmembrane transporter activity"/>
    <property type="evidence" value="ECO:0007669"/>
    <property type="project" value="TreeGrafter"/>
</dbReference>
<evidence type="ECO:0000259" key="8">
    <source>
        <dbReference type="PROSITE" id="PS50928"/>
    </source>
</evidence>
<dbReference type="GO" id="GO:0005886">
    <property type="term" value="C:plasma membrane"/>
    <property type="evidence" value="ECO:0007669"/>
    <property type="project" value="UniProtKB-SubCell"/>
</dbReference>
<protein>
    <submittedName>
        <fullName evidence="9">Dipeptide transport system permease protein DppB</fullName>
    </submittedName>
</protein>
<organism evidence="9">
    <name type="scientific">Rhizobium leguminosarum bv. viciae</name>
    <dbReference type="NCBI Taxonomy" id="387"/>
    <lineage>
        <taxon>Bacteria</taxon>
        <taxon>Pseudomonadati</taxon>
        <taxon>Pseudomonadota</taxon>
        <taxon>Alphaproteobacteria</taxon>
        <taxon>Hyphomicrobiales</taxon>
        <taxon>Rhizobiaceae</taxon>
        <taxon>Rhizobium/Agrobacterium group</taxon>
        <taxon>Rhizobium</taxon>
    </lineage>
</organism>
<dbReference type="Gene3D" id="1.10.3720.10">
    <property type="entry name" value="MetI-like"/>
    <property type="match status" value="1"/>
</dbReference>
<keyword evidence="2 7" id="KW-0813">Transport</keyword>
<feature type="transmembrane region" description="Helical" evidence="7">
    <location>
        <begin position="98"/>
        <end position="122"/>
    </location>
</feature>
<dbReference type="AlphaFoldDB" id="A0A0U3JAS4"/>
<dbReference type="InterPro" id="IPR045621">
    <property type="entry name" value="BPD_transp_1_N"/>
</dbReference>
<dbReference type="SUPFAM" id="SSF161098">
    <property type="entry name" value="MetI-like"/>
    <property type="match status" value="1"/>
</dbReference>
<sequence length="305" mass="33086">MATTLLVKSLRGLITLWIVVSAVFFALRATGDPTTMLLPDDTPTDIVEMYRQKWGFDQPIPVQYFTFLGDVLRGHLGVSYVDGRSAIKVVFERLPSTLLLGATSFLTAIVFGVSIGVIAAVYHRKVVDRLISALLAVVHAMPNFLVGLLLMLLFSVALRWLPSSGYGTHWHLLLPTMTLGLWGGATIARVTRAAMIEVLKEPYIDAARARGFTLFHRVVREALPNAAVPIITILGLNAGQLFAGAVITETIFAWPGIGRLLVTAAASREVAIVQVILIVVSAIIVSINLIADVLCVIVNPALRKR</sequence>
<dbReference type="InterPro" id="IPR035906">
    <property type="entry name" value="MetI-like_sf"/>
</dbReference>
<keyword evidence="5 7" id="KW-1133">Transmembrane helix</keyword>
<feature type="transmembrane region" description="Helical" evidence="7">
    <location>
        <begin position="170"/>
        <end position="190"/>
    </location>
</feature>
<dbReference type="PROSITE" id="PS50928">
    <property type="entry name" value="ABC_TM1"/>
    <property type="match status" value="1"/>
</dbReference>
<proteinExistence type="inferred from homology"/>
<keyword evidence="6 7" id="KW-0472">Membrane</keyword>
<name>A0A0U3JAS4_RHILV</name>
<keyword evidence="3" id="KW-1003">Cell membrane</keyword>
<evidence type="ECO:0000256" key="1">
    <source>
        <dbReference type="ARBA" id="ARBA00004651"/>
    </source>
</evidence>
<dbReference type="CDD" id="cd06261">
    <property type="entry name" value="TM_PBP2"/>
    <property type="match status" value="1"/>
</dbReference>
<feature type="transmembrane region" description="Helical" evidence="7">
    <location>
        <begin position="226"/>
        <end position="252"/>
    </location>
</feature>
<feature type="transmembrane region" description="Helical" evidence="7">
    <location>
        <begin position="134"/>
        <end position="158"/>
    </location>
</feature>
<evidence type="ECO:0000313" key="9">
    <source>
        <dbReference type="EMBL" id="ALU64557.1"/>
    </source>
</evidence>
<keyword evidence="4 7" id="KW-0812">Transmembrane</keyword>
<feature type="transmembrane region" description="Helical" evidence="7">
    <location>
        <begin position="272"/>
        <end position="298"/>
    </location>
</feature>
<comment type="similarity">
    <text evidence="7">Belongs to the binding-protein-dependent transport system permease family.</text>
</comment>
<dbReference type="PANTHER" id="PTHR43163">
    <property type="entry name" value="DIPEPTIDE TRANSPORT SYSTEM PERMEASE PROTEIN DPPB-RELATED"/>
    <property type="match status" value="1"/>
</dbReference>
<dbReference type="InterPro" id="IPR000515">
    <property type="entry name" value="MetI-like"/>
</dbReference>
<dbReference type="Pfam" id="PF00528">
    <property type="entry name" value="BPD_transp_1"/>
    <property type="match status" value="1"/>
</dbReference>
<dbReference type="Pfam" id="PF19300">
    <property type="entry name" value="BPD_transp_1_N"/>
    <property type="match status" value="1"/>
</dbReference>
<dbReference type="EMBL" id="KT944070">
    <property type="protein sequence ID" value="ALU64557.1"/>
    <property type="molecule type" value="Genomic_DNA"/>
</dbReference>